<dbReference type="STRING" id="6210.W6UVT6"/>
<dbReference type="PANTHER" id="PTHR10805:SF0">
    <property type="entry name" value="COATOMER SUBUNIT EPSILON"/>
    <property type="match status" value="1"/>
</dbReference>
<name>W6UVT6_ECHGR</name>
<keyword evidence="10" id="KW-0067">ATP-binding</keyword>
<dbReference type="InterPro" id="IPR013126">
    <property type="entry name" value="Hsp_70_fam"/>
</dbReference>
<dbReference type="InterPro" id="IPR011990">
    <property type="entry name" value="TPR-like_helical_dom_sf"/>
</dbReference>
<evidence type="ECO:0000256" key="9">
    <source>
        <dbReference type="ARBA" id="ARBA00022741"/>
    </source>
</evidence>
<accession>W6UVT6</accession>
<dbReference type="Pfam" id="PF00012">
    <property type="entry name" value="HSP70"/>
    <property type="match status" value="1"/>
</dbReference>
<keyword evidence="17" id="KW-0812">Transmembrane</keyword>
<dbReference type="GeneID" id="36338354"/>
<evidence type="ECO:0000256" key="12">
    <source>
        <dbReference type="ARBA" id="ARBA00022927"/>
    </source>
</evidence>
<dbReference type="Gene3D" id="3.30.30.30">
    <property type="match status" value="1"/>
</dbReference>
<dbReference type="GO" id="GO:0000139">
    <property type="term" value="C:Golgi membrane"/>
    <property type="evidence" value="ECO:0007669"/>
    <property type="project" value="UniProtKB-SubCell"/>
</dbReference>
<keyword evidence="14 17" id="KW-0472">Membrane</keyword>
<evidence type="ECO:0000256" key="13">
    <source>
        <dbReference type="ARBA" id="ARBA00023034"/>
    </source>
</evidence>
<dbReference type="GO" id="GO:0140662">
    <property type="term" value="F:ATP-dependent protein folding chaperone"/>
    <property type="evidence" value="ECO:0007669"/>
    <property type="project" value="InterPro"/>
</dbReference>
<dbReference type="RefSeq" id="XP_024353703.1">
    <property type="nucleotide sequence ID" value="XM_024491888.1"/>
</dbReference>
<dbReference type="FunFam" id="3.30.420.40:FF:000171">
    <property type="entry name" value="Heat shock 70 kDa protein 4"/>
    <property type="match status" value="1"/>
</dbReference>
<evidence type="ECO:0000256" key="4">
    <source>
        <dbReference type="ARBA" id="ARBA00008827"/>
    </source>
</evidence>
<evidence type="ECO:0000256" key="11">
    <source>
        <dbReference type="ARBA" id="ARBA00022892"/>
    </source>
</evidence>
<dbReference type="GO" id="GO:0030126">
    <property type="term" value="C:COPI vesicle coat"/>
    <property type="evidence" value="ECO:0007669"/>
    <property type="project" value="TreeGrafter"/>
</dbReference>
<evidence type="ECO:0000256" key="2">
    <source>
        <dbReference type="ARBA" id="ARBA00004347"/>
    </source>
</evidence>
<keyword evidence="8" id="KW-0963">Cytoplasm</keyword>
<dbReference type="CTD" id="36338354"/>
<dbReference type="GO" id="GO:0005524">
    <property type="term" value="F:ATP binding"/>
    <property type="evidence" value="ECO:0007669"/>
    <property type="project" value="UniProtKB-KW"/>
</dbReference>
<feature type="transmembrane region" description="Helical" evidence="17">
    <location>
        <begin position="385"/>
        <end position="406"/>
    </location>
</feature>
<evidence type="ECO:0000313" key="18">
    <source>
        <dbReference type="EMBL" id="EUB62507.1"/>
    </source>
</evidence>
<comment type="caution">
    <text evidence="18">The sequence shown here is derived from an EMBL/GenBank/DDBJ whole genome shotgun (WGS) entry which is preliminary data.</text>
</comment>
<keyword evidence="19" id="KW-1185">Reference proteome</keyword>
<evidence type="ECO:0000256" key="1">
    <source>
        <dbReference type="ARBA" id="ARBA00004255"/>
    </source>
</evidence>
<comment type="subcellular location">
    <subcellularLocation>
        <location evidence="2">Cytoplasmic vesicle</location>
        <location evidence="2">COPI-coated vesicle membrane</location>
        <topology evidence="2">Peripheral membrane protein</topology>
        <orientation evidence="2">Cytoplasmic side</orientation>
    </subcellularLocation>
    <subcellularLocation>
        <location evidence="1">Golgi apparatus membrane</location>
        <topology evidence="1">Peripheral membrane protein</topology>
        <orientation evidence="1">Cytoplasmic side</orientation>
    </subcellularLocation>
</comment>
<dbReference type="OrthoDB" id="310217at2759"/>
<feature type="transmembrane region" description="Helical" evidence="17">
    <location>
        <begin position="314"/>
        <end position="337"/>
    </location>
</feature>
<dbReference type="GO" id="GO:0015031">
    <property type="term" value="P:protein transport"/>
    <property type="evidence" value="ECO:0007669"/>
    <property type="project" value="UniProtKB-KW"/>
</dbReference>
<dbReference type="GO" id="GO:0006890">
    <property type="term" value="P:retrograde vesicle-mediated transport, Golgi to endoplasmic reticulum"/>
    <property type="evidence" value="ECO:0007669"/>
    <property type="project" value="InterPro"/>
</dbReference>
<dbReference type="Gene3D" id="3.30.420.40">
    <property type="match status" value="2"/>
</dbReference>
<dbReference type="GO" id="GO:0005198">
    <property type="term" value="F:structural molecule activity"/>
    <property type="evidence" value="ECO:0007669"/>
    <property type="project" value="InterPro"/>
</dbReference>
<comment type="subunit">
    <text evidence="5">Oligomeric complex that consists of at least the alpha, beta, beta', gamma, delta, epsilon and zeta subunits.</text>
</comment>
<evidence type="ECO:0000256" key="17">
    <source>
        <dbReference type="SAM" id="Phobius"/>
    </source>
</evidence>
<protein>
    <recommendedName>
        <fullName evidence="6">Coatomer subunit epsilon</fullName>
    </recommendedName>
    <alternativeName>
        <fullName evidence="16">Epsilon-coat protein</fullName>
    </alternativeName>
</protein>
<comment type="similarity">
    <text evidence="3">Belongs to the heat shock protein 70 family.</text>
</comment>
<evidence type="ECO:0000313" key="19">
    <source>
        <dbReference type="Proteomes" id="UP000019149"/>
    </source>
</evidence>
<keyword evidence="7" id="KW-0813">Transport</keyword>
<keyword evidence="17" id="KW-1133">Transmembrane helix</keyword>
<keyword evidence="12" id="KW-0653">Protein transport</keyword>
<comment type="similarity">
    <text evidence="4">Belongs to the COPE family.</text>
</comment>
<dbReference type="GO" id="GO:0006888">
    <property type="term" value="P:endoplasmic reticulum to Golgi vesicle-mediated transport"/>
    <property type="evidence" value="ECO:0007669"/>
    <property type="project" value="TreeGrafter"/>
</dbReference>
<dbReference type="Gene3D" id="1.25.40.10">
    <property type="entry name" value="Tetratricopeptide repeat domain"/>
    <property type="match status" value="1"/>
</dbReference>
<evidence type="ECO:0000256" key="8">
    <source>
        <dbReference type="ARBA" id="ARBA00022490"/>
    </source>
</evidence>
<dbReference type="SUPFAM" id="SSF53067">
    <property type="entry name" value="Actin-like ATPase domain"/>
    <property type="match status" value="1"/>
</dbReference>
<keyword evidence="9" id="KW-0547">Nucleotide-binding</keyword>
<evidence type="ECO:0000256" key="10">
    <source>
        <dbReference type="ARBA" id="ARBA00022840"/>
    </source>
</evidence>
<keyword evidence="15" id="KW-0968">Cytoplasmic vesicle</keyword>
<dbReference type="SUPFAM" id="SSF48452">
    <property type="entry name" value="TPR-like"/>
    <property type="match status" value="1"/>
</dbReference>
<proteinExistence type="inferred from homology"/>
<evidence type="ECO:0000256" key="15">
    <source>
        <dbReference type="ARBA" id="ARBA00023329"/>
    </source>
</evidence>
<dbReference type="GO" id="GO:0006891">
    <property type="term" value="P:intra-Golgi vesicle-mediated transport"/>
    <property type="evidence" value="ECO:0007669"/>
    <property type="project" value="TreeGrafter"/>
</dbReference>
<evidence type="ECO:0000256" key="6">
    <source>
        <dbReference type="ARBA" id="ARBA00015828"/>
    </source>
</evidence>
<dbReference type="KEGG" id="egl:EGR_02639"/>
<evidence type="ECO:0000256" key="16">
    <source>
        <dbReference type="ARBA" id="ARBA00031602"/>
    </source>
</evidence>
<evidence type="ECO:0000256" key="7">
    <source>
        <dbReference type="ARBA" id="ARBA00022448"/>
    </source>
</evidence>
<sequence>MNTESVIQDARENFILENFQECLKLLHGIPIVSPEFRDEIDLLTFQAYIAQQKYNVVINEVSESHERPEYRLVLLLSKQLSGAYTKEEIVDKLNAMLMENISAKDPTALLIGATIFMNLNMPEKALRVLHQSSDLMCDAMSVHCLLMMNRADLAEKIVLRMQSKNEDSMVCQLASAELYLVQGGEKVTEALNIYQELQEKNKPSTLLLNGQAIALVALGRHAEAEPLLRQALDIDPSHSASLLNMISVSVNTGKPIESLNRYISQVRDCDKSHSFLESLDKMLRSFRTTCLTNSRSPLRLLFPANFTHSSSVPLIMVLFCATLVEYLFLCFLPLYLFGNTEVKGLALHTISRQEAVYHTYMKMVTEYAKGAQSIKAAGCIVSESGYCFMFHFDMSFVISLCLLFALPFCNGISTMAIDLGTDVTKVAVVRATRDPTIVFAELPSIVGKTLDHPTVIEYQKRYPYHNLTFSYESRQLAFVVNGKEFTVETLLAMFLEYVKKTAEAFAESQMKTAVITVPSYFTQAERRAVLRSAGLANIEVIQLMDDNVAVALDYIRPRIKLAKEKPIYLFFDVGATATTATLVSYQMAQVKGESSGEHPHVYVLGAA</sequence>
<dbReference type="Pfam" id="PF04733">
    <property type="entry name" value="Coatomer_E"/>
    <property type="match status" value="1"/>
</dbReference>
<organism evidence="18 19">
    <name type="scientific">Echinococcus granulosus</name>
    <name type="common">Hydatid tapeworm</name>
    <dbReference type="NCBI Taxonomy" id="6210"/>
    <lineage>
        <taxon>Eukaryota</taxon>
        <taxon>Metazoa</taxon>
        <taxon>Spiralia</taxon>
        <taxon>Lophotrochozoa</taxon>
        <taxon>Platyhelminthes</taxon>
        <taxon>Cestoda</taxon>
        <taxon>Eucestoda</taxon>
        <taxon>Cyclophyllidea</taxon>
        <taxon>Taeniidae</taxon>
        <taxon>Echinococcus</taxon>
        <taxon>Echinococcus granulosus group</taxon>
    </lineage>
</organism>
<dbReference type="InterPro" id="IPR043129">
    <property type="entry name" value="ATPase_NBD"/>
</dbReference>
<keyword evidence="11" id="KW-0931">ER-Golgi transport</keyword>
<dbReference type="EMBL" id="APAU02000012">
    <property type="protein sequence ID" value="EUB62507.1"/>
    <property type="molecule type" value="Genomic_DNA"/>
</dbReference>
<evidence type="ECO:0000256" key="5">
    <source>
        <dbReference type="ARBA" id="ARBA00011775"/>
    </source>
</evidence>
<evidence type="ECO:0000256" key="3">
    <source>
        <dbReference type="ARBA" id="ARBA00007381"/>
    </source>
</evidence>
<dbReference type="AlphaFoldDB" id="W6UVT6"/>
<dbReference type="PANTHER" id="PTHR10805">
    <property type="entry name" value="COATOMER SUBUNIT EPSILON"/>
    <property type="match status" value="1"/>
</dbReference>
<dbReference type="Proteomes" id="UP000019149">
    <property type="component" value="Unassembled WGS sequence"/>
</dbReference>
<gene>
    <name evidence="18" type="ORF">EGR_02639</name>
</gene>
<dbReference type="InterPro" id="IPR006822">
    <property type="entry name" value="Coatomer_esu"/>
</dbReference>
<reference evidence="18 19" key="1">
    <citation type="journal article" date="2013" name="Nat. Genet.">
        <title>The genome of the hydatid tapeworm Echinococcus granulosus.</title>
        <authorList>
            <person name="Zheng H."/>
            <person name="Zhang W."/>
            <person name="Zhang L."/>
            <person name="Zhang Z."/>
            <person name="Li J."/>
            <person name="Lu G."/>
            <person name="Zhu Y."/>
            <person name="Wang Y."/>
            <person name="Huang Y."/>
            <person name="Liu J."/>
            <person name="Kang H."/>
            <person name="Chen J."/>
            <person name="Wang L."/>
            <person name="Chen A."/>
            <person name="Yu S."/>
            <person name="Gao Z."/>
            <person name="Jin L."/>
            <person name="Gu W."/>
            <person name="Wang Z."/>
            <person name="Zhao L."/>
            <person name="Shi B."/>
            <person name="Wen H."/>
            <person name="Lin R."/>
            <person name="Jones M.K."/>
            <person name="Brejova B."/>
            <person name="Vinar T."/>
            <person name="Zhao G."/>
            <person name="McManus D.P."/>
            <person name="Chen Z."/>
            <person name="Zhou Y."/>
            <person name="Wang S."/>
        </authorList>
    </citation>
    <scope>NUCLEOTIDE SEQUENCE [LARGE SCALE GENOMIC DNA]</scope>
</reference>
<keyword evidence="13" id="KW-0333">Golgi apparatus</keyword>
<evidence type="ECO:0000256" key="14">
    <source>
        <dbReference type="ARBA" id="ARBA00023136"/>
    </source>
</evidence>